<accession>A0A8J4AIH2</accession>
<reference evidence="2" key="1">
    <citation type="journal article" date="2021" name="Int. J. Syst. Evol. Microbiol.">
        <title>Actinocatenispora comari sp. nov., an endophytic actinomycete isolated from aerial parts of Comarum salesowianum.</title>
        <authorList>
            <person name="Oyunbileg N."/>
            <person name="Iizaka Y."/>
            <person name="Hamada M."/>
            <person name="Davaapurev B.O."/>
            <person name="Fukumoto A."/>
            <person name="Tsetseg B."/>
            <person name="Kato F."/>
            <person name="Tamura T."/>
            <person name="Batkhuu J."/>
            <person name="Anzai Y."/>
        </authorList>
    </citation>
    <scope>NUCLEOTIDE SEQUENCE [LARGE SCALE GENOMIC DNA]</scope>
    <source>
        <strain evidence="2">NUM-2625</strain>
    </source>
</reference>
<protein>
    <submittedName>
        <fullName evidence="1">Uncharacterized protein</fullName>
    </submittedName>
</protein>
<organism evidence="1 2">
    <name type="scientific">Actinocatenispora comari</name>
    <dbReference type="NCBI Taxonomy" id="2807577"/>
    <lineage>
        <taxon>Bacteria</taxon>
        <taxon>Bacillati</taxon>
        <taxon>Actinomycetota</taxon>
        <taxon>Actinomycetes</taxon>
        <taxon>Micromonosporales</taxon>
        <taxon>Micromonosporaceae</taxon>
        <taxon>Actinocatenispora</taxon>
    </lineage>
</organism>
<name>A0A8J4AIH2_9ACTN</name>
<dbReference type="RefSeq" id="WP_207127991.1">
    <property type="nucleotide sequence ID" value="NZ_BOPO01000116.1"/>
</dbReference>
<proteinExistence type="predicted"/>
<dbReference type="AlphaFoldDB" id="A0A8J4AIH2"/>
<evidence type="ECO:0000313" key="1">
    <source>
        <dbReference type="EMBL" id="GIL30342.1"/>
    </source>
</evidence>
<dbReference type="EMBL" id="BOPO01000116">
    <property type="protein sequence ID" value="GIL30342.1"/>
    <property type="molecule type" value="Genomic_DNA"/>
</dbReference>
<gene>
    <name evidence="1" type="ORF">NUM_55960</name>
</gene>
<dbReference type="Proteomes" id="UP000614996">
    <property type="component" value="Unassembled WGS sequence"/>
</dbReference>
<evidence type="ECO:0000313" key="2">
    <source>
        <dbReference type="Proteomes" id="UP000614996"/>
    </source>
</evidence>
<comment type="caution">
    <text evidence="1">The sequence shown here is derived from an EMBL/GenBank/DDBJ whole genome shotgun (WGS) entry which is preliminary data.</text>
</comment>
<sequence length="122" mass="12896">MIEGVLIAESLRVGGELSGLPLRLTRVTRVAAGDTDAGQPPLWTLLYFAAPDDAAERLATALAGALAPVGGWYCDFGTGTEKFVVFADRVFRYPRGERAGGDAARAYGRSVGVPAPQLDWAE</sequence>
<keyword evidence="2" id="KW-1185">Reference proteome</keyword>